<accession>A0ABY6HVJ4</accession>
<dbReference type="PANTHER" id="PTHR10173:SF52">
    <property type="entry name" value="METHIONINE-R-SULFOXIDE REDUCTASE B1"/>
    <property type="match status" value="1"/>
</dbReference>
<dbReference type="GO" id="GO:0033743">
    <property type="term" value="F:peptide-methionine (R)-S-oxide reductase activity"/>
    <property type="evidence" value="ECO:0007669"/>
    <property type="project" value="UniProtKB-EC"/>
</dbReference>
<gene>
    <name evidence="3" type="primary">msrB</name>
    <name evidence="5" type="ORF">NEF87_003805</name>
</gene>
<keyword evidence="6" id="KW-1185">Reference proteome</keyword>
<feature type="binding site" evidence="3">
    <location>
        <position position="48"/>
    </location>
    <ligand>
        <name>Zn(2+)</name>
        <dbReference type="ChEBI" id="CHEBI:29105"/>
    </ligand>
</feature>
<feature type="binding site" evidence="3">
    <location>
        <position position="51"/>
    </location>
    <ligand>
        <name>Zn(2+)</name>
        <dbReference type="ChEBI" id="CHEBI:29105"/>
    </ligand>
</feature>
<comment type="catalytic activity">
    <reaction evidence="2 3">
        <text>L-methionyl-[protein] + [thioredoxin]-disulfide + H2O = L-methionyl-(R)-S-oxide-[protein] + [thioredoxin]-dithiol</text>
        <dbReference type="Rhea" id="RHEA:24164"/>
        <dbReference type="Rhea" id="RHEA-COMP:10698"/>
        <dbReference type="Rhea" id="RHEA-COMP:10700"/>
        <dbReference type="Rhea" id="RHEA-COMP:12313"/>
        <dbReference type="Rhea" id="RHEA-COMP:12314"/>
        <dbReference type="ChEBI" id="CHEBI:15377"/>
        <dbReference type="ChEBI" id="CHEBI:16044"/>
        <dbReference type="ChEBI" id="CHEBI:29950"/>
        <dbReference type="ChEBI" id="CHEBI:45764"/>
        <dbReference type="ChEBI" id="CHEBI:50058"/>
        <dbReference type="EC" id="1.8.4.12"/>
    </reaction>
</comment>
<dbReference type="InterPro" id="IPR002579">
    <property type="entry name" value="Met_Sox_Rdtase_MsrB_dom"/>
</dbReference>
<dbReference type="SUPFAM" id="SSF51316">
    <property type="entry name" value="Mss4-like"/>
    <property type="match status" value="1"/>
</dbReference>
<keyword evidence="3" id="KW-0862">Zinc</keyword>
<dbReference type="Proteomes" id="UP001208689">
    <property type="component" value="Chromosome"/>
</dbReference>
<name>A0ABY6HVJ4_9ARCH</name>
<dbReference type="PROSITE" id="PS51790">
    <property type="entry name" value="MSRB"/>
    <property type="match status" value="1"/>
</dbReference>
<evidence type="ECO:0000313" key="5">
    <source>
        <dbReference type="EMBL" id="UYP47520.1"/>
    </source>
</evidence>
<dbReference type="InterPro" id="IPR028427">
    <property type="entry name" value="Met_Sox_Rdtase_MsrB"/>
</dbReference>
<organism evidence="5 6">
    <name type="scientific">Candidatus Lokiarchaeum ossiferum</name>
    <dbReference type="NCBI Taxonomy" id="2951803"/>
    <lineage>
        <taxon>Archaea</taxon>
        <taxon>Promethearchaeati</taxon>
        <taxon>Promethearchaeota</taxon>
        <taxon>Promethearchaeia</taxon>
        <taxon>Promethearchaeales</taxon>
        <taxon>Promethearchaeaceae</taxon>
        <taxon>Candidatus Lokiarchaeum</taxon>
    </lineage>
</organism>
<evidence type="ECO:0000256" key="2">
    <source>
        <dbReference type="ARBA" id="ARBA00048488"/>
    </source>
</evidence>
<keyword evidence="3" id="KW-0479">Metal-binding</keyword>
<sequence length="131" mass="15076">MTKSKSDLEQHYKDILTKDQYYVLRQKGTERPFTGQYWNHFESGTYYCGACNSPLFDSKDKFESGCGWPSFSKELAKTSTLQQEDLSHGMKRLEVVCKKCKSHLGHVFDDGPKPTGLRYCINSTALKFKEN</sequence>
<dbReference type="InterPro" id="IPR011057">
    <property type="entry name" value="Mss4-like_sf"/>
</dbReference>
<dbReference type="NCBIfam" id="TIGR00357">
    <property type="entry name" value="peptide-methionine (R)-S-oxide reductase MsrB"/>
    <property type="match status" value="1"/>
</dbReference>
<feature type="active site" description="Nucleophile" evidence="3">
    <location>
        <position position="120"/>
    </location>
</feature>
<dbReference type="EC" id="1.8.4.12" evidence="3"/>
<dbReference type="HAMAP" id="MF_01400">
    <property type="entry name" value="MsrB"/>
    <property type="match status" value="1"/>
</dbReference>
<comment type="cofactor">
    <cofactor evidence="3">
        <name>Zn(2+)</name>
        <dbReference type="ChEBI" id="CHEBI:29105"/>
    </cofactor>
    <text evidence="3">Binds 1 zinc ion per subunit. The zinc ion is important for the structural integrity of the protein.</text>
</comment>
<comment type="similarity">
    <text evidence="3">Belongs to the MsrB Met sulfoxide reductase family.</text>
</comment>
<evidence type="ECO:0000313" key="6">
    <source>
        <dbReference type="Proteomes" id="UP001208689"/>
    </source>
</evidence>
<evidence type="ECO:0000256" key="1">
    <source>
        <dbReference type="ARBA" id="ARBA00023002"/>
    </source>
</evidence>
<reference evidence="5" key="1">
    <citation type="submission" date="2022-09" db="EMBL/GenBank/DDBJ databases">
        <title>Actin cytoskeleton and complex cell architecture in an #Asgard archaeon.</title>
        <authorList>
            <person name="Ponce Toledo R.I."/>
            <person name="Schleper C."/>
            <person name="Rodrigues Oliveira T."/>
            <person name="Wollweber F."/>
            <person name="Xu J."/>
            <person name="Rittmann S."/>
            <person name="Klingl A."/>
            <person name="Pilhofer M."/>
        </authorList>
    </citation>
    <scope>NUCLEOTIDE SEQUENCE</scope>
    <source>
        <strain evidence="5">B-35</strain>
    </source>
</reference>
<feature type="binding site" evidence="3">
    <location>
        <position position="100"/>
    </location>
    <ligand>
        <name>Zn(2+)</name>
        <dbReference type="ChEBI" id="CHEBI:29105"/>
    </ligand>
</feature>
<protein>
    <recommendedName>
        <fullName evidence="3">Peptide methionine sulfoxide reductase MsrB</fullName>
        <ecNumber evidence="3">1.8.4.12</ecNumber>
    </recommendedName>
    <alternativeName>
        <fullName evidence="3">Peptide-methionine (R)-S-oxide reductase</fullName>
    </alternativeName>
</protein>
<evidence type="ECO:0000256" key="3">
    <source>
        <dbReference type="HAMAP-Rule" id="MF_01400"/>
    </source>
</evidence>
<keyword evidence="1 3" id="KW-0560">Oxidoreductase</keyword>
<dbReference type="Gene3D" id="2.170.150.20">
    <property type="entry name" value="Peptide methionine sulfoxide reductase"/>
    <property type="match status" value="1"/>
</dbReference>
<feature type="binding site" evidence="3">
    <location>
        <position position="97"/>
    </location>
    <ligand>
        <name>Zn(2+)</name>
        <dbReference type="ChEBI" id="CHEBI:29105"/>
    </ligand>
</feature>
<dbReference type="EMBL" id="CP104013">
    <property type="protein sequence ID" value="UYP47520.1"/>
    <property type="molecule type" value="Genomic_DNA"/>
</dbReference>
<evidence type="ECO:0000259" key="4">
    <source>
        <dbReference type="PROSITE" id="PS51790"/>
    </source>
</evidence>
<dbReference type="PANTHER" id="PTHR10173">
    <property type="entry name" value="METHIONINE SULFOXIDE REDUCTASE"/>
    <property type="match status" value="1"/>
</dbReference>
<dbReference type="Pfam" id="PF01641">
    <property type="entry name" value="SelR"/>
    <property type="match status" value="1"/>
</dbReference>
<proteinExistence type="inferred from homology"/>
<feature type="domain" description="MsrB" evidence="4">
    <location>
        <begin position="9"/>
        <end position="131"/>
    </location>
</feature>